<dbReference type="Gene3D" id="3.40.50.2300">
    <property type="match status" value="1"/>
</dbReference>
<dbReference type="PRINTS" id="PR00038">
    <property type="entry name" value="HTHLUXR"/>
</dbReference>
<dbReference type="InterPro" id="IPR001789">
    <property type="entry name" value="Sig_transdc_resp-reg_receiver"/>
</dbReference>
<keyword evidence="1" id="KW-0597">Phosphoprotein</keyword>
<evidence type="ECO:0008006" key="8">
    <source>
        <dbReference type="Google" id="ProtNLM"/>
    </source>
</evidence>
<dbReference type="GO" id="GO:0003677">
    <property type="term" value="F:DNA binding"/>
    <property type="evidence" value="ECO:0007669"/>
    <property type="project" value="UniProtKB-KW"/>
</dbReference>
<feature type="domain" description="HTH luxR-type" evidence="5">
    <location>
        <begin position="165"/>
        <end position="230"/>
    </location>
</feature>
<reference evidence="7" key="1">
    <citation type="submission" date="2018-05" db="EMBL/GenBank/DDBJ databases">
        <authorList>
            <person name="Lanie J.A."/>
            <person name="Ng W.-L."/>
            <person name="Kazmierczak K.M."/>
            <person name="Andrzejewski T.M."/>
            <person name="Davidsen T.M."/>
            <person name="Wayne K.J."/>
            <person name="Tettelin H."/>
            <person name="Glass J.I."/>
            <person name="Rusch D."/>
            <person name="Podicherti R."/>
            <person name="Tsui H.-C.T."/>
            <person name="Winkler M.E."/>
        </authorList>
    </citation>
    <scope>NUCLEOTIDE SEQUENCE</scope>
</reference>
<dbReference type="InterPro" id="IPR000792">
    <property type="entry name" value="Tscrpt_reg_LuxR_C"/>
</dbReference>
<dbReference type="SMART" id="SM00448">
    <property type="entry name" value="REC"/>
    <property type="match status" value="1"/>
</dbReference>
<dbReference type="EMBL" id="UINC01017676">
    <property type="protein sequence ID" value="SVA73577.1"/>
    <property type="molecule type" value="Genomic_DNA"/>
</dbReference>
<evidence type="ECO:0000256" key="4">
    <source>
        <dbReference type="ARBA" id="ARBA00023163"/>
    </source>
</evidence>
<dbReference type="PANTHER" id="PTHR43214:SF24">
    <property type="entry name" value="TRANSCRIPTIONAL REGULATORY PROTEIN NARL-RELATED"/>
    <property type="match status" value="1"/>
</dbReference>
<evidence type="ECO:0000259" key="5">
    <source>
        <dbReference type="PROSITE" id="PS50043"/>
    </source>
</evidence>
<accession>A0A381YAW9</accession>
<dbReference type="InterPro" id="IPR058245">
    <property type="entry name" value="NreC/VraR/RcsB-like_REC"/>
</dbReference>
<dbReference type="InterPro" id="IPR039420">
    <property type="entry name" value="WalR-like"/>
</dbReference>
<evidence type="ECO:0000256" key="2">
    <source>
        <dbReference type="ARBA" id="ARBA00023015"/>
    </source>
</evidence>
<dbReference type="SUPFAM" id="SSF46894">
    <property type="entry name" value="C-terminal effector domain of the bipartite response regulators"/>
    <property type="match status" value="1"/>
</dbReference>
<protein>
    <recommendedName>
        <fullName evidence="8">Response regulatory domain-containing protein</fullName>
    </recommendedName>
</protein>
<evidence type="ECO:0000256" key="3">
    <source>
        <dbReference type="ARBA" id="ARBA00023125"/>
    </source>
</evidence>
<dbReference type="InterPro" id="IPR011006">
    <property type="entry name" value="CheY-like_superfamily"/>
</dbReference>
<dbReference type="Pfam" id="PF00196">
    <property type="entry name" value="GerE"/>
    <property type="match status" value="1"/>
</dbReference>
<name>A0A381YAW9_9ZZZZ</name>
<sequence length="233" mass="24708">VSEEESPVEGPDYRVLVIDDHPLLATAVSMELQARGNVACQIVHTGEEAVATYVAADQSETAADAFDLVLSDMDLDEAPGSQAMSGIDVTRKLLEYDGDAKVVILTASHDRGHIVQANKAGAVGYITKDSIGDGQSLTTSVLRALRGERVYTAEIASVLIADSHGESAGPNLTDRELQVLQLIAQGLQFKEIASELLLSTHTVRDYARSLFAKLDVSDRAGAVAVGFQTGLLT</sequence>
<dbReference type="AlphaFoldDB" id="A0A381YAW9"/>
<dbReference type="InterPro" id="IPR016032">
    <property type="entry name" value="Sig_transdc_resp-reg_C-effctor"/>
</dbReference>
<dbReference type="Gene3D" id="1.10.10.10">
    <property type="entry name" value="Winged helix-like DNA-binding domain superfamily/Winged helix DNA-binding domain"/>
    <property type="match status" value="1"/>
</dbReference>
<evidence type="ECO:0000256" key="1">
    <source>
        <dbReference type="ARBA" id="ARBA00022553"/>
    </source>
</evidence>
<gene>
    <name evidence="7" type="ORF">METZ01_LOCUS126431</name>
</gene>
<dbReference type="SUPFAM" id="SSF52172">
    <property type="entry name" value="CheY-like"/>
    <property type="match status" value="1"/>
</dbReference>
<evidence type="ECO:0000259" key="6">
    <source>
        <dbReference type="PROSITE" id="PS50110"/>
    </source>
</evidence>
<dbReference type="CDD" id="cd17535">
    <property type="entry name" value="REC_NarL-like"/>
    <property type="match status" value="1"/>
</dbReference>
<dbReference type="GO" id="GO:0000160">
    <property type="term" value="P:phosphorelay signal transduction system"/>
    <property type="evidence" value="ECO:0007669"/>
    <property type="project" value="InterPro"/>
</dbReference>
<organism evidence="7">
    <name type="scientific">marine metagenome</name>
    <dbReference type="NCBI Taxonomy" id="408172"/>
    <lineage>
        <taxon>unclassified sequences</taxon>
        <taxon>metagenomes</taxon>
        <taxon>ecological metagenomes</taxon>
    </lineage>
</organism>
<keyword evidence="3" id="KW-0238">DNA-binding</keyword>
<dbReference type="PROSITE" id="PS50110">
    <property type="entry name" value="RESPONSE_REGULATORY"/>
    <property type="match status" value="1"/>
</dbReference>
<dbReference type="SMART" id="SM00421">
    <property type="entry name" value="HTH_LUXR"/>
    <property type="match status" value="1"/>
</dbReference>
<feature type="non-terminal residue" evidence="7">
    <location>
        <position position="1"/>
    </location>
</feature>
<dbReference type="CDD" id="cd06170">
    <property type="entry name" value="LuxR_C_like"/>
    <property type="match status" value="1"/>
</dbReference>
<dbReference type="PROSITE" id="PS50043">
    <property type="entry name" value="HTH_LUXR_2"/>
    <property type="match status" value="1"/>
</dbReference>
<feature type="domain" description="Response regulatory" evidence="6">
    <location>
        <begin position="14"/>
        <end position="143"/>
    </location>
</feature>
<dbReference type="PANTHER" id="PTHR43214">
    <property type="entry name" value="TWO-COMPONENT RESPONSE REGULATOR"/>
    <property type="match status" value="1"/>
</dbReference>
<proteinExistence type="predicted"/>
<dbReference type="Pfam" id="PF00072">
    <property type="entry name" value="Response_reg"/>
    <property type="match status" value="1"/>
</dbReference>
<evidence type="ECO:0000313" key="7">
    <source>
        <dbReference type="EMBL" id="SVA73577.1"/>
    </source>
</evidence>
<dbReference type="InterPro" id="IPR036388">
    <property type="entry name" value="WH-like_DNA-bd_sf"/>
</dbReference>
<keyword evidence="4" id="KW-0804">Transcription</keyword>
<dbReference type="GO" id="GO:0006355">
    <property type="term" value="P:regulation of DNA-templated transcription"/>
    <property type="evidence" value="ECO:0007669"/>
    <property type="project" value="InterPro"/>
</dbReference>
<keyword evidence="2" id="KW-0805">Transcription regulation</keyword>